<accession>A0A1I5ZN13</accession>
<dbReference type="SUPFAM" id="SSF46785">
    <property type="entry name" value="Winged helix' DNA-binding domain"/>
    <property type="match status" value="1"/>
</dbReference>
<dbReference type="Proteomes" id="UP000198734">
    <property type="component" value="Unassembled WGS sequence"/>
</dbReference>
<dbReference type="InterPro" id="IPR036388">
    <property type="entry name" value="WH-like_DNA-bd_sf"/>
</dbReference>
<dbReference type="PANTHER" id="PTHR43252:SF7">
    <property type="entry name" value="TRANSCRIPTIONAL REGULATOR YQJI"/>
    <property type="match status" value="1"/>
</dbReference>
<proteinExistence type="predicted"/>
<name>A0A1I5ZN13_9BACI</name>
<protein>
    <submittedName>
        <fullName evidence="2">Transcriptional regulator PadR-like family protein</fullName>
    </submittedName>
</protein>
<evidence type="ECO:0000313" key="3">
    <source>
        <dbReference type="Proteomes" id="UP000198734"/>
    </source>
</evidence>
<dbReference type="InterPro" id="IPR036390">
    <property type="entry name" value="WH_DNA-bd_sf"/>
</dbReference>
<evidence type="ECO:0000313" key="2">
    <source>
        <dbReference type="EMBL" id="SFQ57842.1"/>
    </source>
</evidence>
<evidence type="ECO:0000259" key="1">
    <source>
        <dbReference type="Pfam" id="PF03551"/>
    </source>
</evidence>
<dbReference type="InterPro" id="IPR005149">
    <property type="entry name" value="Tscrpt_reg_PadR_N"/>
</dbReference>
<dbReference type="PANTHER" id="PTHR43252">
    <property type="entry name" value="TRANSCRIPTIONAL REGULATOR YQJI"/>
    <property type="match status" value="1"/>
</dbReference>
<reference evidence="3" key="1">
    <citation type="submission" date="2016-10" db="EMBL/GenBank/DDBJ databases">
        <authorList>
            <person name="Varghese N."/>
            <person name="Submissions S."/>
        </authorList>
    </citation>
    <scope>NUCLEOTIDE SEQUENCE [LARGE SCALE GENOMIC DNA]</scope>
    <source>
        <strain evidence="3">DSM 11706</strain>
    </source>
</reference>
<dbReference type="OrthoDB" id="9814826at2"/>
<feature type="domain" description="Transcription regulator PadR N-terminal" evidence="1">
    <location>
        <begin position="12"/>
        <end position="81"/>
    </location>
</feature>
<organism evidence="2 3">
    <name type="scientific">Psychrobacillus psychrotolerans</name>
    <dbReference type="NCBI Taxonomy" id="126156"/>
    <lineage>
        <taxon>Bacteria</taxon>
        <taxon>Bacillati</taxon>
        <taxon>Bacillota</taxon>
        <taxon>Bacilli</taxon>
        <taxon>Bacillales</taxon>
        <taxon>Bacillaceae</taxon>
        <taxon>Psychrobacillus</taxon>
    </lineage>
</organism>
<dbReference type="STRING" id="126156.SAMN05421670_2829"/>
<dbReference type="EMBL" id="FOXU01000005">
    <property type="protein sequence ID" value="SFQ57842.1"/>
    <property type="molecule type" value="Genomic_DNA"/>
</dbReference>
<gene>
    <name evidence="2" type="ORF">SAMN05421670_2829</name>
</gene>
<keyword evidence="3" id="KW-1185">Reference proteome</keyword>
<dbReference type="AlphaFoldDB" id="A0A1I5ZN13"/>
<sequence length="153" mass="18233">MKRRRGFVQLAILHLLEEAPMHGYQIMKELEIRSSGHYTASAGTVYPALQELLEQELIKLEPSAEKKTYIIQEKGNNRLQEFETRNEGLFWSNWEARWIWQKSEEAIHLKEQIDLWESELRKAIKQTRTTPENSPRLISFMKEITERLKTDNY</sequence>
<dbReference type="Pfam" id="PF03551">
    <property type="entry name" value="PadR"/>
    <property type="match status" value="1"/>
</dbReference>
<dbReference type="Gene3D" id="1.10.10.10">
    <property type="entry name" value="Winged helix-like DNA-binding domain superfamily/Winged helix DNA-binding domain"/>
    <property type="match status" value="1"/>
</dbReference>
<dbReference type="RefSeq" id="WP_093537522.1">
    <property type="nucleotide sequence ID" value="NZ_CP183885.1"/>
</dbReference>